<dbReference type="Gene3D" id="3.40.50.1000">
    <property type="entry name" value="HAD superfamily/HAD-like"/>
    <property type="match status" value="1"/>
</dbReference>
<gene>
    <name evidence="1" type="ORF">LKACC12383_00585</name>
</gene>
<dbReference type="GO" id="GO:0005829">
    <property type="term" value="C:cytosol"/>
    <property type="evidence" value="ECO:0007669"/>
    <property type="project" value="TreeGrafter"/>
</dbReference>
<sequence length="265" mass="29592">MIKHIFSDMDGTLLNSEGNVSNINASSIKKSGIPFTLVSARAPMEMANAIDKLNLTDPQIGFNGGLIYEKNNAGFKILDDKPLNMSSFWKLMKIIQTKFPDVSCSCYGLNDWYAEKIDEGINYESKLTGQKTTLIDFTDLTDTKLYKIMMITFDLNLMEQLNQTLLNLNITDVSIKRSGDNYLEITSNLAQKSKGIKYIQDLEKLSKEEMAAFGDGHNDLPMLTNVGTPIVMANAPSEIQQYGKYITKSNDDDGVAYGIESFLEK</sequence>
<accession>A0A210PBT3</accession>
<organism evidence="1 2">
    <name type="scientific">Companilactobacillus kimchii</name>
    <dbReference type="NCBI Taxonomy" id="2801452"/>
    <lineage>
        <taxon>Bacteria</taxon>
        <taxon>Bacillati</taxon>
        <taxon>Bacillota</taxon>
        <taxon>Bacilli</taxon>
        <taxon>Lactobacillales</taxon>
        <taxon>Lactobacillaceae</taxon>
        <taxon>Companilactobacillus</taxon>
    </lineage>
</organism>
<dbReference type="Gene3D" id="3.30.1240.10">
    <property type="match status" value="1"/>
</dbReference>
<dbReference type="NCBIfam" id="TIGR01484">
    <property type="entry name" value="HAD-SF-IIB"/>
    <property type="match status" value="1"/>
</dbReference>
<dbReference type="Pfam" id="PF08282">
    <property type="entry name" value="Hydrolase_3"/>
    <property type="match status" value="1"/>
</dbReference>
<dbReference type="SFLD" id="SFLDG01140">
    <property type="entry name" value="C2.B:_Phosphomannomutase_and_P"/>
    <property type="match status" value="1"/>
</dbReference>
<dbReference type="GO" id="GO:0000287">
    <property type="term" value="F:magnesium ion binding"/>
    <property type="evidence" value="ECO:0007669"/>
    <property type="project" value="TreeGrafter"/>
</dbReference>
<dbReference type="InterPro" id="IPR023214">
    <property type="entry name" value="HAD_sf"/>
</dbReference>
<dbReference type="GO" id="GO:0016791">
    <property type="term" value="F:phosphatase activity"/>
    <property type="evidence" value="ECO:0007669"/>
    <property type="project" value="TreeGrafter"/>
</dbReference>
<dbReference type="InterPro" id="IPR006379">
    <property type="entry name" value="HAD-SF_hydro_IIB"/>
</dbReference>
<dbReference type="InterPro" id="IPR036412">
    <property type="entry name" value="HAD-like_sf"/>
</dbReference>
<evidence type="ECO:0000313" key="2">
    <source>
        <dbReference type="Proteomes" id="UP000196649"/>
    </source>
</evidence>
<dbReference type="PANTHER" id="PTHR10000">
    <property type="entry name" value="PHOSPHOSERINE PHOSPHATASE"/>
    <property type="match status" value="1"/>
</dbReference>
<protein>
    <submittedName>
        <fullName evidence="1">Putative phosphatase YkrA</fullName>
    </submittedName>
</protein>
<dbReference type="InterPro" id="IPR000150">
    <property type="entry name" value="Cof"/>
</dbReference>
<dbReference type="NCBIfam" id="TIGR00099">
    <property type="entry name" value="Cof-subfamily"/>
    <property type="match status" value="1"/>
</dbReference>
<dbReference type="Proteomes" id="UP000196649">
    <property type="component" value="Unassembled WGS sequence"/>
</dbReference>
<dbReference type="CDD" id="cd07516">
    <property type="entry name" value="HAD_Pase"/>
    <property type="match status" value="1"/>
</dbReference>
<comment type="caution">
    <text evidence="1">The sequence shown here is derived from an EMBL/GenBank/DDBJ whole genome shotgun (WGS) entry which is preliminary data.</text>
</comment>
<dbReference type="SUPFAM" id="SSF56784">
    <property type="entry name" value="HAD-like"/>
    <property type="match status" value="1"/>
</dbReference>
<dbReference type="SFLD" id="SFLDS00003">
    <property type="entry name" value="Haloacid_Dehalogenase"/>
    <property type="match status" value="1"/>
</dbReference>
<name>A0A210PBT3_9LACO</name>
<dbReference type="PANTHER" id="PTHR10000:SF8">
    <property type="entry name" value="HAD SUPERFAMILY HYDROLASE-LIKE, TYPE 3"/>
    <property type="match status" value="1"/>
</dbReference>
<evidence type="ECO:0000313" key="1">
    <source>
        <dbReference type="EMBL" id="OWF33975.1"/>
    </source>
</evidence>
<proteinExistence type="predicted"/>
<dbReference type="RefSeq" id="WP_054642504.1">
    <property type="nucleotide sequence ID" value="NZ_LNUB01000033.1"/>
</dbReference>
<dbReference type="AlphaFoldDB" id="A0A210PBT3"/>
<dbReference type="PROSITE" id="PS01229">
    <property type="entry name" value="COF_2"/>
    <property type="match status" value="1"/>
</dbReference>
<dbReference type="EMBL" id="MXAL01000002">
    <property type="protein sequence ID" value="OWF33975.1"/>
    <property type="molecule type" value="Genomic_DNA"/>
</dbReference>
<reference evidence="1 2" key="1">
    <citation type="submission" date="2017-03" db="EMBL/GenBank/DDBJ databases">
        <title>Genome sequence of Lactobacillus kimchii KACC 12383.</title>
        <authorList>
            <person name="Chun J."/>
        </authorList>
    </citation>
    <scope>NUCLEOTIDE SEQUENCE [LARGE SCALE GENOMIC DNA]</scope>
    <source>
        <strain evidence="1 2">KACC 12383</strain>
    </source>
</reference>